<dbReference type="InterPro" id="IPR047736">
    <property type="entry name" value="RdlA/B-like"/>
</dbReference>
<keyword evidence="3" id="KW-1185">Reference proteome</keyword>
<name>A0ABT1PYV7_9ACTN</name>
<accession>A0ABT1PYV7</accession>
<keyword evidence="1" id="KW-0732">Signal</keyword>
<evidence type="ECO:0000313" key="3">
    <source>
        <dbReference type="Proteomes" id="UP001057702"/>
    </source>
</evidence>
<dbReference type="RefSeq" id="WP_255921750.1">
    <property type="nucleotide sequence ID" value="NZ_JANFNG010000016.1"/>
</dbReference>
<gene>
    <name evidence="2" type="ORF">NGB36_20100</name>
</gene>
<evidence type="ECO:0000256" key="1">
    <source>
        <dbReference type="SAM" id="SignalP"/>
    </source>
</evidence>
<comment type="caution">
    <text evidence="2">The sequence shown here is derived from an EMBL/GenBank/DDBJ whole genome shotgun (WGS) entry which is preliminary data.</text>
</comment>
<reference evidence="2" key="1">
    <citation type="submission" date="2022-06" db="EMBL/GenBank/DDBJ databases">
        <title>Draft genome sequence of Streptomyces sp. RB6PN25 isolated from peat swamp forest in Thailand.</title>
        <authorList>
            <person name="Duangmal K."/>
            <person name="Klaysubun C."/>
        </authorList>
    </citation>
    <scope>NUCLEOTIDE SEQUENCE</scope>
    <source>
        <strain evidence="2">RB6PN25</strain>
    </source>
</reference>
<dbReference type="Proteomes" id="UP001057702">
    <property type="component" value="Unassembled WGS sequence"/>
</dbReference>
<feature type="chain" id="PRO_5046939682" evidence="1">
    <location>
        <begin position="26"/>
        <end position="113"/>
    </location>
</feature>
<organism evidence="2 3">
    <name type="scientific">Streptomyces humicola</name>
    <dbReference type="NCBI Taxonomy" id="2953240"/>
    <lineage>
        <taxon>Bacteria</taxon>
        <taxon>Bacillati</taxon>
        <taxon>Actinomycetota</taxon>
        <taxon>Actinomycetes</taxon>
        <taxon>Kitasatosporales</taxon>
        <taxon>Streptomycetaceae</taxon>
        <taxon>Streptomyces</taxon>
    </lineage>
</organism>
<dbReference type="Pfam" id="PF25848">
    <property type="entry name" value="Rodlin"/>
    <property type="match status" value="1"/>
</dbReference>
<proteinExistence type="predicted"/>
<evidence type="ECO:0000313" key="2">
    <source>
        <dbReference type="EMBL" id="MCQ4082842.1"/>
    </source>
</evidence>
<protein>
    <submittedName>
        <fullName evidence="2">Rodlet layer protein</fullName>
    </submittedName>
</protein>
<sequence length="113" mass="11332">MMNKALATVGITAAAIGMTAAPAMAIGDSDGFAASAQGNGGNNATGTHGNQSPNFHTLDNPNICLPEIKDIQAVQAVAVQVPVGILNQTTKQICNQGHTTQATGDAPLSHLIG</sequence>
<feature type="signal peptide" evidence="1">
    <location>
        <begin position="1"/>
        <end position="25"/>
    </location>
</feature>
<dbReference type="EMBL" id="JANFNG010000016">
    <property type="protein sequence ID" value="MCQ4082842.1"/>
    <property type="molecule type" value="Genomic_DNA"/>
</dbReference>